<name>A0A1T5FNC7_9HYPH</name>
<accession>A0A1T5FNC7</accession>
<protein>
    <recommendedName>
        <fullName evidence="3">DUF3489 domain-containing protein</fullName>
    </recommendedName>
</protein>
<dbReference type="InterPro" id="IPR036388">
    <property type="entry name" value="WH-like_DNA-bd_sf"/>
</dbReference>
<dbReference type="Proteomes" id="UP000190130">
    <property type="component" value="Unassembled WGS sequence"/>
</dbReference>
<reference evidence="1 2" key="1">
    <citation type="submission" date="2017-02" db="EMBL/GenBank/DDBJ databases">
        <authorList>
            <person name="Peterson S.W."/>
        </authorList>
    </citation>
    <scope>NUCLEOTIDE SEQUENCE [LARGE SCALE GENOMIC DNA]</scope>
    <source>
        <strain evidence="1 2">DSM 9653</strain>
    </source>
</reference>
<organism evidence="1 2">
    <name type="scientific">Bosea thiooxidans</name>
    <dbReference type="NCBI Taxonomy" id="53254"/>
    <lineage>
        <taxon>Bacteria</taxon>
        <taxon>Pseudomonadati</taxon>
        <taxon>Pseudomonadota</taxon>
        <taxon>Alphaproteobacteria</taxon>
        <taxon>Hyphomicrobiales</taxon>
        <taxon>Boseaceae</taxon>
        <taxon>Bosea</taxon>
    </lineage>
</organism>
<dbReference type="Pfam" id="PF11994">
    <property type="entry name" value="DUF3489"/>
    <property type="match status" value="1"/>
</dbReference>
<dbReference type="Gene3D" id="1.10.10.10">
    <property type="entry name" value="Winged helix-like DNA-binding domain superfamily/Winged helix DNA-binding domain"/>
    <property type="match status" value="1"/>
</dbReference>
<gene>
    <name evidence="1" type="ORF">SAMN05660750_03389</name>
</gene>
<evidence type="ECO:0008006" key="3">
    <source>
        <dbReference type="Google" id="ProtNLM"/>
    </source>
</evidence>
<dbReference type="RefSeq" id="WP_176168646.1">
    <property type="nucleotide sequence ID" value="NZ_FUYX01000009.1"/>
</dbReference>
<dbReference type="EMBL" id="FUYX01000009">
    <property type="protein sequence ID" value="SKB97618.1"/>
    <property type="molecule type" value="Genomic_DNA"/>
</dbReference>
<proteinExistence type="predicted"/>
<dbReference type="InterPro" id="IPR021880">
    <property type="entry name" value="DUF3489"/>
</dbReference>
<sequence length="177" mass="18549">MIDLTEMQAAALSAACERSDGAIVLPASWRGAAVRAFNARLLVKGWAQEVVVDGASVRPWRKGADGTCYGLVLTPAGRNVVAIEREADRTAAEPAAQAARPATKLALLLEQMSCMQGATLATLTAATGWQPHTVRAAVVRLRQKGHAIERDRGADGVSRYRLNSSGAAETTTTAPAA</sequence>
<evidence type="ECO:0000313" key="1">
    <source>
        <dbReference type="EMBL" id="SKB97618.1"/>
    </source>
</evidence>
<dbReference type="AlphaFoldDB" id="A0A1T5FNC7"/>
<evidence type="ECO:0000313" key="2">
    <source>
        <dbReference type="Proteomes" id="UP000190130"/>
    </source>
</evidence>